<gene>
    <name evidence="2" type="ORF">DNTS_014599</name>
</gene>
<feature type="compositionally biased region" description="Low complexity" evidence="1">
    <location>
        <begin position="115"/>
        <end position="131"/>
    </location>
</feature>
<feature type="region of interest" description="Disordered" evidence="1">
    <location>
        <begin position="184"/>
        <end position="223"/>
    </location>
</feature>
<feature type="compositionally biased region" description="Basic and acidic residues" evidence="1">
    <location>
        <begin position="1168"/>
        <end position="1188"/>
    </location>
</feature>
<organism evidence="2 3">
    <name type="scientific">Danionella cerebrum</name>
    <dbReference type="NCBI Taxonomy" id="2873325"/>
    <lineage>
        <taxon>Eukaryota</taxon>
        <taxon>Metazoa</taxon>
        <taxon>Chordata</taxon>
        <taxon>Craniata</taxon>
        <taxon>Vertebrata</taxon>
        <taxon>Euteleostomi</taxon>
        <taxon>Actinopterygii</taxon>
        <taxon>Neopterygii</taxon>
        <taxon>Teleostei</taxon>
        <taxon>Ostariophysi</taxon>
        <taxon>Cypriniformes</taxon>
        <taxon>Danionidae</taxon>
        <taxon>Danioninae</taxon>
        <taxon>Danionella</taxon>
    </lineage>
</organism>
<feature type="compositionally biased region" description="Basic and acidic residues" evidence="1">
    <location>
        <begin position="1291"/>
        <end position="1301"/>
    </location>
</feature>
<feature type="compositionally biased region" description="Polar residues" evidence="1">
    <location>
        <begin position="830"/>
        <end position="846"/>
    </location>
</feature>
<comment type="caution">
    <text evidence="2">The sequence shown here is derived from an EMBL/GenBank/DDBJ whole genome shotgun (WGS) entry which is preliminary data.</text>
</comment>
<feature type="compositionally biased region" description="Basic and acidic residues" evidence="1">
    <location>
        <begin position="617"/>
        <end position="627"/>
    </location>
</feature>
<feature type="region of interest" description="Disordered" evidence="1">
    <location>
        <begin position="115"/>
        <end position="134"/>
    </location>
</feature>
<dbReference type="Pfam" id="PF15485">
    <property type="entry name" value="DUF4643"/>
    <property type="match status" value="1"/>
</dbReference>
<feature type="region of interest" description="Disordered" evidence="1">
    <location>
        <begin position="827"/>
        <end position="846"/>
    </location>
</feature>
<evidence type="ECO:0000313" key="3">
    <source>
        <dbReference type="Proteomes" id="UP000316079"/>
    </source>
</evidence>
<feature type="region of interest" description="Disordered" evidence="1">
    <location>
        <begin position="762"/>
        <end position="807"/>
    </location>
</feature>
<feature type="region of interest" description="Disordered" evidence="1">
    <location>
        <begin position="295"/>
        <end position="329"/>
    </location>
</feature>
<protein>
    <submittedName>
        <fullName evidence="2">Uncharacterized protein</fullName>
    </submittedName>
</protein>
<feature type="compositionally biased region" description="Low complexity" evidence="1">
    <location>
        <begin position="1059"/>
        <end position="1073"/>
    </location>
</feature>
<dbReference type="Proteomes" id="UP000316079">
    <property type="component" value="Unassembled WGS sequence"/>
</dbReference>
<sequence length="1322" mass="143357">MMALSYRSQPNLLQQQYPPALLPKPGRDNARLQKLLKKSSKKKVGSSPQTPVPFRSSLSPVNEASPDMEHSDHSTPPRTPETPIFSRTLGSQYSSSSSLYGHSPSPYLYPGSSSLYSSTPTLSPQSYSYPSRSHEHQIAPLYTCSSNLFDDDTEQATDGDTCPAFEVAFSQTFQSCSSRVRTTHGTFTKRQSNQAPTPTSPPSNFQSKLPDHQVPVSPSRGEGYKNTATVAINHISLENIMETVKSHVKPPTIENMAHFPQTVIYTPKTSFYEISKPPIQDCWSVGVKNTVMTHEASGLTNPPGSPSLDQKRSVFQSSGNNPSPPTLNSAVSCSIKAISSTENSQEHMKQNVLLPLPSLANQMSQSKAGTDSNLKKTAVDKIMNSIPNGIVLTAASKPLDSRPCSEEISIPKVSKCEFSMSKSVVEASRSSNRACEVLTSTVPQEYPVTKTKSCITTPAKSVQTEEISMPAPSRSYQTPSTPLYWSPRPPARFVSNQRSNQNDNMSKRKSTYYGLTPAEYIAHGGIKGNSLADLSVSRSDISEDLAFTTNKECVSKCQEKLNVGSEFIGASVAAAALKNAIEDDAQVMGKTAKIFGPTSDTLPQDDCQTAKTTSKPNAEDEVSREAQDSLAVTNDNPSTEAQRQLVCKDILIPRLAEEGKKMPTYPFPLVQSNILNSNTTGLSTNNLLEVQNIPQLQPGNAHRSIYAKERFNTSVSANLEQNSMSCSAKRSLGTSHGVCDSSTVAIGGIELQNTVNAIHKESSAIKVPNSNDGTASRMPSADTRRYTKVPPDIKTLSSLKDVGPKASSRMGESIFSSLSEISSPAASLKSIPSNHSTAHTSEMFNPTSLHPSKTEIHNDSAPIKLEASQFANKSNSDASKMQEANQQTPLSLNQSALFYQNTGDTKVQKLEKHVESSLKKTNSMHKIPLDPNESALNKGVPIDNGATMENVSKQDNGEDVRTLNITPKEPNTTVDLTLDMGKLKAEDACASKINSTTQNKSAEMIKQLNDALQATKPDLESPENKSLKSDTQNSLKSSKVKSLQKAESSLAAMLLKAAKSLPSSSSEKSSTKSQTEVHGSKLNEHTVQDSKADPGSATKSNIEKSIVDVTDKKANNGPSEAIADDQKQQSEPKSVTKPKGLKAKLSGWTKLKKHMVVEQDVPSFPEPAGERNDHKADVKTNGTEEAKQESQGGQGLVKMNVEPKATKMWDAVLFHMFATKENIMKQINSNKTEEEKKNAENDGQVIPSFVHRLPILLYSPRFDARKLKEAAAKPLNKIATAFERGLLSRKQKGEEPKDFNRTARGFGTSKGKSADETVSDAL</sequence>
<feature type="compositionally biased region" description="Basic and acidic residues" evidence="1">
    <location>
        <begin position="1017"/>
        <end position="1028"/>
    </location>
</feature>
<evidence type="ECO:0000256" key="1">
    <source>
        <dbReference type="SAM" id="MobiDB-lite"/>
    </source>
</evidence>
<feature type="compositionally biased region" description="Basic and acidic residues" evidence="1">
    <location>
        <begin position="1101"/>
        <end position="1114"/>
    </location>
</feature>
<feature type="compositionally biased region" description="Basic residues" evidence="1">
    <location>
        <begin position="34"/>
        <end position="44"/>
    </location>
</feature>
<dbReference type="InterPro" id="IPR028004">
    <property type="entry name" value="DUF4643"/>
</dbReference>
<dbReference type="PANTHER" id="PTHR38004:SF1">
    <property type="entry name" value="PROLINE-RICH PROTEIN 33"/>
    <property type="match status" value="1"/>
</dbReference>
<feature type="region of interest" description="Disordered" evidence="1">
    <location>
        <begin position="1016"/>
        <end position="1040"/>
    </location>
</feature>
<proteinExistence type="predicted"/>
<dbReference type="EMBL" id="SRMA01026257">
    <property type="protein sequence ID" value="TRY85798.1"/>
    <property type="molecule type" value="Genomic_DNA"/>
</dbReference>
<dbReference type="OrthoDB" id="329227at2759"/>
<keyword evidence="3" id="KW-1185">Reference proteome</keyword>
<feature type="compositionally biased region" description="Polar residues" evidence="1">
    <location>
        <begin position="184"/>
        <end position="207"/>
    </location>
</feature>
<feature type="compositionally biased region" description="Basic and acidic residues" evidence="1">
    <location>
        <begin position="1078"/>
        <end position="1092"/>
    </location>
</feature>
<accession>A0A553Q788</accession>
<name>A0A553Q788_9TELE</name>
<dbReference type="PANTHER" id="PTHR38004">
    <property type="entry name" value="PROLINE-RICH PROTEIN 33"/>
    <property type="match status" value="1"/>
</dbReference>
<feature type="compositionally biased region" description="Low complexity" evidence="1">
    <location>
        <begin position="9"/>
        <end position="19"/>
    </location>
</feature>
<feature type="compositionally biased region" description="Polar residues" evidence="1">
    <location>
        <begin position="313"/>
        <end position="329"/>
    </location>
</feature>
<feature type="region of interest" description="Disordered" evidence="1">
    <location>
        <begin position="595"/>
        <end position="637"/>
    </location>
</feature>
<feature type="compositionally biased region" description="Polar residues" evidence="1">
    <location>
        <begin position="598"/>
        <end position="616"/>
    </location>
</feature>
<reference evidence="2 3" key="1">
    <citation type="journal article" date="2019" name="Sci. Data">
        <title>Hybrid genome assembly and annotation of Danionella translucida.</title>
        <authorList>
            <person name="Kadobianskyi M."/>
            <person name="Schulze L."/>
            <person name="Schuelke M."/>
            <person name="Judkewitz B."/>
        </authorList>
    </citation>
    <scope>NUCLEOTIDE SEQUENCE [LARGE SCALE GENOMIC DNA]</scope>
    <source>
        <strain evidence="2 3">Bolton</strain>
    </source>
</reference>
<evidence type="ECO:0000313" key="2">
    <source>
        <dbReference type="EMBL" id="TRY85798.1"/>
    </source>
</evidence>
<feature type="region of interest" description="Disordered" evidence="1">
    <location>
        <begin position="1"/>
        <end position="88"/>
    </location>
</feature>
<feature type="region of interest" description="Disordered" evidence="1">
    <location>
        <begin position="1059"/>
        <end position="1146"/>
    </location>
</feature>
<feature type="region of interest" description="Disordered" evidence="1">
    <location>
        <begin position="1162"/>
        <end position="1193"/>
    </location>
</feature>
<feature type="region of interest" description="Disordered" evidence="1">
    <location>
        <begin position="1286"/>
        <end position="1322"/>
    </location>
</feature>